<accession>A0A0E2CYH2</accession>
<sequence length="64" mass="7476">MTPKEMGTALGRNEKWLNSKMKEGYKIYDIGHDPIREIPSPFYAREKSMIQQKGYSTIELSRPK</sequence>
<comment type="caution">
    <text evidence="1">The sequence shown here is derived from an EMBL/GenBank/DDBJ whole genome shotgun (WGS) entry which is preliminary data.</text>
</comment>
<dbReference type="AlphaFoldDB" id="A0A0E2CYH2"/>
<gene>
    <name evidence="1" type="ORF">LEP1GSC105_1983</name>
</gene>
<proteinExistence type="predicted"/>
<evidence type="ECO:0000313" key="1">
    <source>
        <dbReference type="EMBL" id="EKR52779.1"/>
    </source>
</evidence>
<reference evidence="1 2" key="1">
    <citation type="submission" date="2012-10" db="EMBL/GenBank/DDBJ databases">
        <authorList>
            <person name="Harkins D.M."/>
            <person name="Durkin A.S."/>
            <person name="Brinkac L.M."/>
            <person name="Haft D.H."/>
            <person name="Selengut J.D."/>
            <person name="Sanka R."/>
            <person name="DePew J."/>
            <person name="Purushe J."/>
            <person name="Chanthongthip A."/>
            <person name="Lattana O."/>
            <person name="Phetsouvanh R."/>
            <person name="Newton P.N."/>
            <person name="Vinetz J.M."/>
            <person name="Sutton G.G."/>
            <person name="Nierman W.C."/>
            <person name="Fouts D.E."/>
        </authorList>
    </citation>
    <scope>NUCLEOTIDE SEQUENCE [LARGE SCALE GENOMIC DNA]</scope>
    <source>
        <strain evidence="1 2">UI 12758</strain>
    </source>
</reference>
<name>A0A0E2CYH2_LEPIR</name>
<protein>
    <submittedName>
        <fullName evidence="1">Uncharacterized protein</fullName>
    </submittedName>
</protein>
<organism evidence="1 2">
    <name type="scientific">Leptospira interrogans str. UI 12758</name>
    <dbReference type="NCBI Taxonomy" id="1049938"/>
    <lineage>
        <taxon>Bacteria</taxon>
        <taxon>Pseudomonadati</taxon>
        <taxon>Spirochaetota</taxon>
        <taxon>Spirochaetia</taxon>
        <taxon>Leptospirales</taxon>
        <taxon>Leptospiraceae</taxon>
        <taxon>Leptospira</taxon>
    </lineage>
</organism>
<dbReference type="Proteomes" id="UP000001340">
    <property type="component" value="Unassembled WGS sequence"/>
</dbReference>
<dbReference type="EMBL" id="AHNR02000076">
    <property type="protein sequence ID" value="EKR52779.1"/>
    <property type="molecule type" value="Genomic_DNA"/>
</dbReference>
<evidence type="ECO:0000313" key="2">
    <source>
        <dbReference type="Proteomes" id="UP000001340"/>
    </source>
</evidence>